<keyword evidence="7 11" id="KW-1133">Transmembrane helix</keyword>
<dbReference type="OrthoDB" id="70408at2"/>
<feature type="transmembrane region" description="Helical" evidence="11">
    <location>
        <begin position="6"/>
        <end position="25"/>
    </location>
</feature>
<sequence>MNSNYILWATTIIMLAGGLLILATGKRRTSPEGLHTALHGIVPIIAACSYLAMATGQGLILLPTTEAAAAGAVTPTRIFYYARYIDWTFTTPLLLLSLGLTAMRHVPKRHGAIVGAILADVMMIVTAFAFGASELGWTKWTWFIVSCVAFLGVYYAIWMPQLEANAAERDDIQYTYRRNASILSVVWLGYPVILAVAPDGLNIVSDAASVLGIAILDVIAKVVYGYMSTVSDTKATDRDLAEDHPGVVPVRRAA</sequence>
<organism evidence="12 13">
    <name type="scientific">Methylobacterium phyllostachyos</name>
    <dbReference type="NCBI Taxonomy" id="582672"/>
    <lineage>
        <taxon>Bacteria</taxon>
        <taxon>Pseudomonadati</taxon>
        <taxon>Pseudomonadota</taxon>
        <taxon>Alphaproteobacteria</taxon>
        <taxon>Hyphomicrobiales</taxon>
        <taxon>Methylobacteriaceae</taxon>
        <taxon>Methylobacterium</taxon>
    </lineage>
</organism>
<dbReference type="InterPro" id="IPR001425">
    <property type="entry name" value="Arc/bac/fun_rhodopsins"/>
</dbReference>
<keyword evidence="6" id="KW-0681">Retinal protein</keyword>
<dbReference type="RefSeq" id="WP_091721980.1">
    <property type="nucleotide sequence ID" value="NZ_FNHS01000023.1"/>
</dbReference>
<evidence type="ECO:0000256" key="2">
    <source>
        <dbReference type="ARBA" id="ARBA00008130"/>
    </source>
</evidence>
<keyword evidence="5 11" id="KW-0812">Transmembrane</keyword>
<evidence type="ECO:0000256" key="9">
    <source>
        <dbReference type="ARBA" id="ARBA00023136"/>
    </source>
</evidence>
<evidence type="ECO:0000256" key="1">
    <source>
        <dbReference type="ARBA" id="ARBA00004141"/>
    </source>
</evidence>
<dbReference type="SUPFAM" id="SSF81321">
    <property type="entry name" value="Family A G protein-coupled receptor-like"/>
    <property type="match status" value="1"/>
</dbReference>
<keyword evidence="13" id="KW-1185">Reference proteome</keyword>
<evidence type="ECO:0000256" key="10">
    <source>
        <dbReference type="ARBA" id="ARBA00023170"/>
    </source>
</evidence>
<accession>A0A1H0JU09</accession>
<evidence type="ECO:0000256" key="6">
    <source>
        <dbReference type="ARBA" id="ARBA00022925"/>
    </source>
</evidence>
<dbReference type="PANTHER" id="PTHR28286">
    <property type="match status" value="1"/>
</dbReference>
<comment type="subcellular location">
    <subcellularLocation>
        <location evidence="1">Membrane</location>
        <topology evidence="1">Multi-pass membrane protein</topology>
    </subcellularLocation>
</comment>
<dbReference type="AlphaFoldDB" id="A0A1H0JU09"/>
<evidence type="ECO:0000256" key="3">
    <source>
        <dbReference type="ARBA" id="ARBA00022543"/>
    </source>
</evidence>
<dbReference type="Gene3D" id="1.20.1070.10">
    <property type="entry name" value="Rhodopsin 7-helix transmembrane proteins"/>
    <property type="match status" value="1"/>
</dbReference>
<proteinExistence type="inferred from homology"/>
<feature type="transmembrane region" description="Helical" evidence="11">
    <location>
        <begin position="179"/>
        <end position="197"/>
    </location>
</feature>
<dbReference type="PANTHER" id="PTHR28286:SF2">
    <property type="entry name" value="BACTERIORHODOPSIN _OPSIN, NOPA (EUROFUNG)"/>
    <property type="match status" value="1"/>
</dbReference>
<dbReference type="SMART" id="SM01021">
    <property type="entry name" value="Bac_rhodopsin"/>
    <property type="match status" value="1"/>
</dbReference>
<keyword evidence="8" id="KW-0157">Chromophore</keyword>
<keyword evidence="10" id="KW-0675">Receptor</keyword>
<dbReference type="PRINTS" id="PR00251">
    <property type="entry name" value="BACTRLOPSIN"/>
</dbReference>
<gene>
    <name evidence="12" type="ORF">SAMN05216360_12391</name>
</gene>
<dbReference type="Proteomes" id="UP000198704">
    <property type="component" value="Unassembled WGS sequence"/>
</dbReference>
<keyword evidence="3" id="KW-0600">Photoreceptor protein</keyword>
<dbReference type="GO" id="GO:0005216">
    <property type="term" value="F:monoatomic ion channel activity"/>
    <property type="evidence" value="ECO:0007669"/>
    <property type="project" value="InterPro"/>
</dbReference>
<reference evidence="13" key="1">
    <citation type="submission" date="2016-10" db="EMBL/GenBank/DDBJ databases">
        <authorList>
            <person name="Varghese N."/>
            <person name="Submissions S."/>
        </authorList>
    </citation>
    <scope>NUCLEOTIDE SEQUENCE [LARGE SCALE GENOMIC DNA]</scope>
    <source>
        <strain evidence="13">BL47</strain>
    </source>
</reference>
<dbReference type="GO" id="GO:0016020">
    <property type="term" value="C:membrane"/>
    <property type="evidence" value="ECO:0007669"/>
    <property type="project" value="UniProtKB-SubCell"/>
</dbReference>
<evidence type="ECO:0000256" key="7">
    <source>
        <dbReference type="ARBA" id="ARBA00022989"/>
    </source>
</evidence>
<keyword evidence="4" id="KW-0716">Sensory transduction</keyword>
<name>A0A1H0JU09_9HYPH</name>
<evidence type="ECO:0000256" key="11">
    <source>
        <dbReference type="SAM" id="Phobius"/>
    </source>
</evidence>
<feature type="transmembrane region" description="Helical" evidence="11">
    <location>
        <begin position="112"/>
        <end position="133"/>
    </location>
</feature>
<evidence type="ECO:0000313" key="13">
    <source>
        <dbReference type="Proteomes" id="UP000198704"/>
    </source>
</evidence>
<evidence type="ECO:0000256" key="4">
    <source>
        <dbReference type="ARBA" id="ARBA00022606"/>
    </source>
</evidence>
<dbReference type="STRING" id="582672.SAMN05216360_12391"/>
<evidence type="ECO:0000256" key="5">
    <source>
        <dbReference type="ARBA" id="ARBA00022692"/>
    </source>
</evidence>
<dbReference type="PROSITE" id="PS00950">
    <property type="entry name" value="BACTERIAL_OPSIN_1"/>
    <property type="match status" value="1"/>
</dbReference>
<comment type="similarity">
    <text evidence="2">Belongs to the archaeal/bacterial/fungal opsin family.</text>
</comment>
<feature type="transmembrane region" description="Helical" evidence="11">
    <location>
        <begin position="80"/>
        <end position="100"/>
    </location>
</feature>
<evidence type="ECO:0000313" key="12">
    <source>
        <dbReference type="EMBL" id="SDO47104.1"/>
    </source>
</evidence>
<feature type="transmembrane region" description="Helical" evidence="11">
    <location>
        <begin position="203"/>
        <end position="224"/>
    </location>
</feature>
<protein>
    <submittedName>
        <fullName evidence="12">Bacteriorhodopsin</fullName>
    </submittedName>
</protein>
<feature type="transmembrane region" description="Helical" evidence="11">
    <location>
        <begin position="139"/>
        <end position="158"/>
    </location>
</feature>
<dbReference type="GO" id="GO:0007602">
    <property type="term" value="P:phototransduction"/>
    <property type="evidence" value="ECO:0007669"/>
    <property type="project" value="UniProtKB-KW"/>
</dbReference>
<keyword evidence="9 11" id="KW-0472">Membrane</keyword>
<dbReference type="GO" id="GO:0009881">
    <property type="term" value="F:photoreceptor activity"/>
    <property type="evidence" value="ECO:0007669"/>
    <property type="project" value="UniProtKB-KW"/>
</dbReference>
<dbReference type="InterPro" id="IPR018229">
    <property type="entry name" value="Rhodopsin_retinal_BS"/>
</dbReference>
<dbReference type="Pfam" id="PF01036">
    <property type="entry name" value="Bac_rhodopsin"/>
    <property type="match status" value="1"/>
</dbReference>
<feature type="transmembrane region" description="Helical" evidence="11">
    <location>
        <begin position="37"/>
        <end position="60"/>
    </location>
</feature>
<dbReference type="EMBL" id="FNHS01000023">
    <property type="protein sequence ID" value="SDO47104.1"/>
    <property type="molecule type" value="Genomic_DNA"/>
</dbReference>
<evidence type="ECO:0000256" key="8">
    <source>
        <dbReference type="ARBA" id="ARBA00022991"/>
    </source>
</evidence>